<evidence type="ECO:0000256" key="6">
    <source>
        <dbReference type="ARBA" id="ARBA00023163"/>
    </source>
</evidence>
<evidence type="ECO:0000256" key="3">
    <source>
        <dbReference type="ARBA" id="ARBA00022478"/>
    </source>
</evidence>
<evidence type="ECO:0000256" key="2">
    <source>
        <dbReference type="ARBA" id="ARBA00012418"/>
    </source>
</evidence>
<dbReference type="Pfam" id="PF04998">
    <property type="entry name" value="RNA_pol_Rpb1_5"/>
    <property type="match status" value="1"/>
</dbReference>
<proteinExistence type="inferred from homology"/>
<dbReference type="PANTHER" id="PTHR19376:SF11">
    <property type="entry name" value="DNA-DIRECTED RNA POLYMERASE I SUBUNIT RPA1"/>
    <property type="match status" value="1"/>
</dbReference>
<name>A0A4V1J3X0_9FUNG</name>
<keyword evidence="6" id="KW-0804">Transcription</keyword>
<dbReference type="InterPro" id="IPR045867">
    <property type="entry name" value="DNA-dir_RpoC_beta_prime"/>
</dbReference>
<organism evidence="8 9">
    <name type="scientific">Dimargaris cristalligena</name>
    <dbReference type="NCBI Taxonomy" id="215637"/>
    <lineage>
        <taxon>Eukaryota</taxon>
        <taxon>Fungi</taxon>
        <taxon>Fungi incertae sedis</taxon>
        <taxon>Zoopagomycota</taxon>
        <taxon>Kickxellomycotina</taxon>
        <taxon>Dimargaritomycetes</taxon>
        <taxon>Dimargaritales</taxon>
        <taxon>Dimargaritaceae</taxon>
        <taxon>Dimargaris</taxon>
    </lineage>
</organism>
<dbReference type="GO" id="GO:0005736">
    <property type="term" value="C:RNA polymerase I complex"/>
    <property type="evidence" value="ECO:0007669"/>
    <property type="project" value="TreeGrafter"/>
</dbReference>
<dbReference type="EC" id="2.7.7.6" evidence="2"/>
<keyword evidence="9" id="KW-1185">Reference proteome</keyword>
<dbReference type="InterPro" id="IPR007081">
    <property type="entry name" value="RNA_pol_Rpb1_5"/>
</dbReference>
<accession>A0A4V1J3X0</accession>
<dbReference type="Proteomes" id="UP000268162">
    <property type="component" value="Unassembled WGS sequence"/>
</dbReference>
<evidence type="ECO:0000256" key="1">
    <source>
        <dbReference type="ARBA" id="ARBA00006460"/>
    </source>
</evidence>
<evidence type="ECO:0000256" key="5">
    <source>
        <dbReference type="ARBA" id="ARBA00022695"/>
    </source>
</evidence>
<dbReference type="STRING" id="215637.A0A4V1J3X0"/>
<feature type="domain" description="RNA polymerase Rpb1" evidence="7">
    <location>
        <begin position="1"/>
        <end position="68"/>
    </location>
</feature>
<dbReference type="GO" id="GO:0003677">
    <property type="term" value="F:DNA binding"/>
    <property type="evidence" value="ECO:0007669"/>
    <property type="project" value="InterPro"/>
</dbReference>
<evidence type="ECO:0000259" key="7">
    <source>
        <dbReference type="Pfam" id="PF04998"/>
    </source>
</evidence>
<keyword evidence="4" id="KW-0808">Transferase</keyword>
<evidence type="ECO:0000256" key="4">
    <source>
        <dbReference type="ARBA" id="ARBA00022679"/>
    </source>
</evidence>
<dbReference type="GO" id="GO:0006351">
    <property type="term" value="P:DNA-templated transcription"/>
    <property type="evidence" value="ECO:0007669"/>
    <property type="project" value="InterPro"/>
</dbReference>
<gene>
    <name evidence="8" type="ORF">BJ085DRAFT_21308</name>
</gene>
<dbReference type="EMBL" id="ML003778">
    <property type="protein sequence ID" value="RKP33529.1"/>
    <property type="molecule type" value="Genomic_DNA"/>
</dbReference>
<sequence>MTTNDIHATLQTYGVEAARSAIINEVSGVFAAYSIGVDPRHISLIADYMTFEGGYKAFNRKCIATNASPLAKMSFESTCKFLTDATIYGDYDVLNNPSARLVVGAPILAGTGICDVLQEAA</sequence>
<evidence type="ECO:0000313" key="8">
    <source>
        <dbReference type="EMBL" id="RKP33529.1"/>
    </source>
</evidence>
<protein>
    <recommendedName>
        <fullName evidence="2">DNA-directed RNA polymerase</fullName>
        <ecNumber evidence="2">2.7.7.6</ecNumber>
    </recommendedName>
</protein>
<keyword evidence="3" id="KW-0240">DNA-directed RNA polymerase</keyword>
<dbReference type="PANTHER" id="PTHR19376">
    <property type="entry name" value="DNA-DIRECTED RNA POLYMERASE"/>
    <property type="match status" value="1"/>
</dbReference>
<dbReference type="SUPFAM" id="SSF64484">
    <property type="entry name" value="beta and beta-prime subunits of DNA dependent RNA-polymerase"/>
    <property type="match status" value="1"/>
</dbReference>
<dbReference type="AlphaFoldDB" id="A0A4V1J3X0"/>
<reference evidence="9" key="1">
    <citation type="journal article" date="2018" name="Nat. Microbiol.">
        <title>Leveraging single-cell genomics to expand the fungal tree of life.</title>
        <authorList>
            <person name="Ahrendt S.R."/>
            <person name="Quandt C.A."/>
            <person name="Ciobanu D."/>
            <person name="Clum A."/>
            <person name="Salamov A."/>
            <person name="Andreopoulos B."/>
            <person name="Cheng J.F."/>
            <person name="Woyke T."/>
            <person name="Pelin A."/>
            <person name="Henrissat B."/>
            <person name="Reynolds N.K."/>
            <person name="Benny G.L."/>
            <person name="Smith M.E."/>
            <person name="James T.Y."/>
            <person name="Grigoriev I.V."/>
        </authorList>
    </citation>
    <scope>NUCLEOTIDE SEQUENCE [LARGE SCALE GENOMIC DNA]</scope>
    <source>
        <strain evidence="9">RSA 468</strain>
    </source>
</reference>
<keyword evidence="5" id="KW-0548">Nucleotidyltransferase</keyword>
<evidence type="ECO:0000313" key="9">
    <source>
        <dbReference type="Proteomes" id="UP000268162"/>
    </source>
</evidence>
<comment type="similarity">
    <text evidence="1">Belongs to the RNA polymerase beta' chain family.</text>
</comment>
<dbReference type="GO" id="GO:0003899">
    <property type="term" value="F:DNA-directed RNA polymerase activity"/>
    <property type="evidence" value="ECO:0007669"/>
    <property type="project" value="UniProtKB-EC"/>
</dbReference>
<dbReference type="Gene3D" id="1.10.150.390">
    <property type="match status" value="1"/>
</dbReference>